<feature type="region of interest" description="Disordered" evidence="1">
    <location>
        <begin position="198"/>
        <end position="233"/>
    </location>
</feature>
<dbReference type="CDD" id="cd00121">
    <property type="entry name" value="MATH"/>
    <property type="match status" value="1"/>
</dbReference>
<dbReference type="GO" id="GO:0016567">
    <property type="term" value="P:protein ubiquitination"/>
    <property type="evidence" value="ECO:0007669"/>
    <property type="project" value="InterPro"/>
</dbReference>
<gene>
    <name evidence="3" type="ORF">EJB05_39667</name>
</gene>
<dbReference type="EMBL" id="RWGY01000031">
    <property type="protein sequence ID" value="TVU16116.1"/>
    <property type="molecule type" value="Genomic_DNA"/>
</dbReference>
<proteinExistence type="predicted"/>
<evidence type="ECO:0000259" key="2">
    <source>
        <dbReference type="PROSITE" id="PS50144"/>
    </source>
</evidence>
<keyword evidence="4" id="KW-1185">Reference proteome</keyword>
<dbReference type="PANTHER" id="PTHR26379:SF486">
    <property type="entry name" value="OS04G0625500 PROTEIN"/>
    <property type="match status" value="1"/>
</dbReference>
<dbReference type="AlphaFoldDB" id="A0A5J9TXM9"/>
<dbReference type="SUPFAM" id="SSF49599">
    <property type="entry name" value="TRAF domain-like"/>
    <property type="match status" value="1"/>
</dbReference>
<sequence>MATNPGSSPNNQFLGETSSTCQTQSITVAHKFQMPDFALLEGMGIGKYVSSSNFSVGDCDWNLKVYPDGNTGGEQGIPVSVFLHFLRGTPGVRVKFRLSSVDKDGAQLWPLQDPSLLSELRDSYMLSKTFHSVGQECGLTNFIPRIKLKQCLSRTGGCFIVNSELTCPDRAPSHLPDRVWQRAIDASREVSLASRYTTHQGKASVKAQPGRRELRSMSSATAGSHTAGRGRGRDRGYVSLHACMHGVWSE</sequence>
<dbReference type="Proteomes" id="UP000324897">
    <property type="component" value="Unassembled WGS sequence"/>
</dbReference>
<reference evidence="3 4" key="1">
    <citation type="journal article" date="2019" name="Sci. Rep.">
        <title>A high-quality genome of Eragrostis curvula grass provides insights into Poaceae evolution and supports new strategies to enhance forage quality.</title>
        <authorList>
            <person name="Carballo J."/>
            <person name="Santos B.A.C.M."/>
            <person name="Zappacosta D."/>
            <person name="Garbus I."/>
            <person name="Selva J.P."/>
            <person name="Gallo C.A."/>
            <person name="Diaz A."/>
            <person name="Albertini E."/>
            <person name="Caccamo M."/>
            <person name="Echenique V."/>
        </authorList>
    </citation>
    <scope>NUCLEOTIDE SEQUENCE [LARGE SCALE GENOMIC DNA]</scope>
    <source>
        <strain evidence="4">cv. Victoria</strain>
        <tissue evidence="3">Leaf</tissue>
    </source>
</reference>
<dbReference type="InterPro" id="IPR008974">
    <property type="entry name" value="TRAF-like"/>
</dbReference>
<evidence type="ECO:0000313" key="4">
    <source>
        <dbReference type="Proteomes" id="UP000324897"/>
    </source>
</evidence>
<dbReference type="Pfam" id="PF22486">
    <property type="entry name" value="MATH_2"/>
    <property type="match status" value="1"/>
</dbReference>
<dbReference type="InterPro" id="IPR045005">
    <property type="entry name" value="BPM1-6"/>
</dbReference>
<accession>A0A5J9TXM9</accession>
<dbReference type="PANTHER" id="PTHR26379">
    <property type="entry name" value="BTB/POZ AND MATH DOMAIN-CONTAINING PROTEIN 1"/>
    <property type="match status" value="1"/>
</dbReference>
<feature type="non-terminal residue" evidence="3">
    <location>
        <position position="1"/>
    </location>
</feature>
<organism evidence="3 4">
    <name type="scientific">Eragrostis curvula</name>
    <name type="common">weeping love grass</name>
    <dbReference type="NCBI Taxonomy" id="38414"/>
    <lineage>
        <taxon>Eukaryota</taxon>
        <taxon>Viridiplantae</taxon>
        <taxon>Streptophyta</taxon>
        <taxon>Embryophyta</taxon>
        <taxon>Tracheophyta</taxon>
        <taxon>Spermatophyta</taxon>
        <taxon>Magnoliopsida</taxon>
        <taxon>Liliopsida</taxon>
        <taxon>Poales</taxon>
        <taxon>Poaceae</taxon>
        <taxon>PACMAD clade</taxon>
        <taxon>Chloridoideae</taxon>
        <taxon>Eragrostideae</taxon>
        <taxon>Eragrostidinae</taxon>
        <taxon>Eragrostis</taxon>
    </lineage>
</organism>
<dbReference type="Gramene" id="TVU16116">
    <property type="protein sequence ID" value="TVU16116"/>
    <property type="gene ID" value="EJB05_39667"/>
</dbReference>
<evidence type="ECO:0000256" key="1">
    <source>
        <dbReference type="SAM" id="MobiDB-lite"/>
    </source>
</evidence>
<dbReference type="Gene3D" id="2.60.210.10">
    <property type="entry name" value="Apoptosis, Tumor Necrosis Factor Receptor Associated Protein 2, Chain A"/>
    <property type="match status" value="1"/>
</dbReference>
<dbReference type="PROSITE" id="PS50144">
    <property type="entry name" value="MATH"/>
    <property type="match status" value="1"/>
</dbReference>
<name>A0A5J9TXM9_9POAL</name>
<feature type="domain" description="MATH" evidence="2">
    <location>
        <begin position="27"/>
        <end position="171"/>
    </location>
</feature>
<evidence type="ECO:0000313" key="3">
    <source>
        <dbReference type="EMBL" id="TVU16116.1"/>
    </source>
</evidence>
<dbReference type="OrthoDB" id="192247at2759"/>
<dbReference type="InterPro" id="IPR002083">
    <property type="entry name" value="MATH/TRAF_dom"/>
</dbReference>
<protein>
    <recommendedName>
        <fullName evidence="2">MATH domain-containing protein</fullName>
    </recommendedName>
</protein>
<comment type="caution">
    <text evidence="3">The sequence shown here is derived from an EMBL/GenBank/DDBJ whole genome shotgun (WGS) entry which is preliminary data.</text>
</comment>